<organism evidence="1 2">
    <name type="scientific">Ancylobacter polymorphus</name>
    <dbReference type="NCBI Taxonomy" id="223390"/>
    <lineage>
        <taxon>Bacteria</taxon>
        <taxon>Pseudomonadati</taxon>
        <taxon>Pseudomonadota</taxon>
        <taxon>Alphaproteobacteria</taxon>
        <taxon>Hyphomicrobiales</taxon>
        <taxon>Xanthobacteraceae</taxon>
        <taxon>Ancylobacter</taxon>
    </lineage>
</organism>
<reference evidence="1" key="1">
    <citation type="submission" date="2021-09" db="EMBL/GenBank/DDBJ databases">
        <title>Network and meta-omics reveal the key degrader and cooperation patterns in an efficient 1,4-dioxane-degrading microbial community.</title>
        <authorList>
            <person name="Dai C."/>
        </authorList>
    </citation>
    <scope>NUCLEOTIDE SEQUENCE</scope>
    <source>
        <strain evidence="1">ZM13</strain>
        <plasmid evidence="1">pE</plasmid>
    </source>
</reference>
<protein>
    <submittedName>
        <fullName evidence="1">Uncharacterized protein</fullName>
    </submittedName>
</protein>
<sequence>MNQSSSNGNRHPVCITETRITCVDLTDAELEQARALQEGRWSHSHDETTGALIIEHIRVVATPALPGADLPWGVQEPV</sequence>
<dbReference type="RefSeq" id="WP_244451539.1">
    <property type="nucleotide sequence ID" value="NZ_CP083244.1"/>
</dbReference>
<name>A0A9E7D6W4_9HYPH</name>
<evidence type="ECO:0000313" key="2">
    <source>
        <dbReference type="Proteomes" id="UP000831684"/>
    </source>
</evidence>
<dbReference type="Proteomes" id="UP000831684">
    <property type="component" value="Plasmid pE"/>
</dbReference>
<keyword evidence="1" id="KW-0614">Plasmid</keyword>
<evidence type="ECO:0000313" key="1">
    <source>
        <dbReference type="EMBL" id="UOK73972.1"/>
    </source>
</evidence>
<dbReference type="EMBL" id="CP083244">
    <property type="protein sequence ID" value="UOK73972.1"/>
    <property type="molecule type" value="Genomic_DNA"/>
</dbReference>
<dbReference type="AlphaFoldDB" id="A0A9E7D6W4"/>
<dbReference type="KEGG" id="apol:K9D25_24840"/>
<accession>A0A9E7D6W4</accession>
<proteinExistence type="predicted"/>
<geneLocation type="plasmid" evidence="1 2">
    <name>pE</name>
</geneLocation>
<gene>
    <name evidence="1" type="ORF">K9D25_24840</name>
</gene>